<evidence type="ECO:0000313" key="3">
    <source>
        <dbReference type="Proteomes" id="UP001528823"/>
    </source>
</evidence>
<reference evidence="2 3" key="1">
    <citation type="submission" date="2022-11" db="EMBL/GenBank/DDBJ databases">
        <title>Spartinivicinus poritis sp. nov., isolated from scleractinian coral Porites lutea.</title>
        <authorList>
            <person name="Zhang G."/>
            <person name="Cai L."/>
            <person name="Wei Q."/>
        </authorList>
    </citation>
    <scope>NUCLEOTIDE SEQUENCE [LARGE SCALE GENOMIC DNA]</scope>
    <source>
        <strain evidence="2 3">A2-2</strain>
    </source>
</reference>
<comment type="caution">
    <text evidence="2">The sequence shown here is derived from an EMBL/GenBank/DDBJ whole genome shotgun (WGS) entry which is preliminary data.</text>
</comment>
<dbReference type="EMBL" id="JAPMOU010000071">
    <property type="protein sequence ID" value="MDE1465594.1"/>
    <property type="molecule type" value="Genomic_DNA"/>
</dbReference>
<dbReference type="RefSeq" id="WP_274691898.1">
    <property type="nucleotide sequence ID" value="NZ_JAPMOU010000071.1"/>
</dbReference>
<name>A0ABT5UGS0_9GAMM</name>
<organism evidence="2 3">
    <name type="scientific">Spartinivicinus poritis</name>
    <dbReference type="NCBI Taxonomy" id="2994640"/>
    <lineage>
        <taxon>Bacteria</taxon>
        <taxon>Pseudomonadati</taxon>
        <taxon>Pseudomonadota</taxon>
        <taxon>Gammaproteobacteria</taxon>
        <taxon>Oceanospirillales</taxon>
        <taxon>Zooshikellaceae</taxon>
        <taxon>Spartinivicinus</taxon>
    </lineage>
</organism>
<sequence>MADWQISRSLIVPADIDNSHENEVEKKVGVQAEFKGSIITLVESSARQLFEQSQTPKSATREFGALSCRSIKVQRANKETSIDSAHDTVNVDKRLSEARIKNSPQVATAADFWGSLIENNTRIIIGLNSSDYQLQASHESWYGSKDNHFIVTKEPPLSVKDGHLIYEKKLVGDKITSTKFTVESNHIQGALRTVNSQQVNAINFNQWPDSGIITQKQLRELVETINSARMQDQNGLGEILVHSSIQDGRSEAVVVAEKLFQLNLQNKLNKETLNNTVDALVAKTGPISRLQQELLQGYGRMLLGEG</sequence>
<dbReference type="Pfam" id="PF00102">
    <property type="entry name" value="Y_phosphatase"/>
    <property type="match status" value="1"/>
</dbReference>
<dbReference type="InterPro" id="IPR029021">
    <property type="entry name" value="Prot-tyrosine_phosphatase-like"/>
</dbReference>
<evidence type="ECO:0000313" key="2">
    <source>
        <dbReference type="EMBL" id="MDE1465594.1"/>
    </source>
</evidence>
<gene>
    <name evidence="2" type="ORF">ORQ98_26895</name>
</gene>
<evidence type="ECO:0000259" key="1">
    <source>
        <dbReference type="PROSITE" id="PS50055"/>
    </source>
</evidence>
<protein>
    <submittedName>
        <fullName evidence="2">Protein-tyrosine phosphatase family protein</fullName>
    </submittedName>
</protein>
<dbReference type="InterPro" id="IPR000242">
    <property type="entry name" value="PTP_cat"/>
</dbReference>
<dbReference type="Gene3D" id="3.90.190.10">
    <property type="entry name" value="Protein tyrosine phosphatase superfamily"/>
    <property type="match status" value="1"/>
</dbReference>
<accession>A0ABT5UGS0</accession>
<dbReference type="Proteomes" id="UP001528823">
    <property type="component" value="Unassembled WGS sequence"/>
</dbReference>
<proteinExistence type="predicted"/>
<dbReference type="PROSITE" id="PS50055">
    <property type="entry name" value="TYR_PHOSPHATASE_PTP"/>
    <property type="match status" value="1"/>
</dbReference>
<dbReference type="SUPFAM" id="SSF52799">
    <property type="entry name" value="(Phosphotyrosine protein) phosphatases II"/>
    <property type="match status" value="1"/>
</dbReference>
<keyword evidence="3" id="KW-1185">Reference proteome</keyword>
<feature type="domain" description="Tyrosine-protein phosphatase" evidence="1">
    <location>
        <begin position="71"/>
        <end position="261"/>
    </location>
</feature>